<dbReference type="Gramene" id="evm.model.07.1675">
    <property type="protein sequence ID" value="cds.evm.model.07.1675"/>
    <property type="gene ID" value="evm.TU.07.1675"/>
</dbReference>
<comment type="function">
    <text evidence="1">Acts as an adapter for the XPO1/CRM1-mediated export of the 60S ribosomal subunit.</text>
</comment>
<keyword evidence="1" id="KW-0653">Protein transport</keyword>
<dbReference type="GO" id="GO:0000055">
    <property type="term" value="P:ribosomal large subunit export from nucleus"/>
    <property type="evidence" value="ECO:0007669"/>
    <property type="project" value="TreeGrafter"/>
</dbReference>
<comment type="subcellular location">
    <subcellularLocation>
        <location evidence="1">Cytoplasm</location>
    </subcellularLocation>
    <subcellularLocation>
        <location evidence="1">Nucleus</location>
    </subcellularLocation>
</comment>
<reference evidence="3" key="1">
    <citation type="submission" date="2018-11" db="EMBL/GenBank/DDBJ databases">
        <authorList>
            <person name="Grassa J C."/>
        </authorList>
    </citation>
    <scope>NUCLEOTIDE SEQUENCE [LARGE SCALE GENOMIC DNA]</scope>
</reference>
<dbReference type="GO" id="GO:0015031">
    <property type="term" value="P:protein transport"/>
    <property type="evidence" value="ECO:0007669"/>
    <property type="project" value="UniProtKB-KW"/>
</dbReference>
<evidence type="ECO:0000313" key="4">
    <source>
        <dbReference type="Proteomes" id="UP000596661"/>
    </source>
</evidence>
<protein>
    <recommendedName>
        <fullName evidence="1">60S ribosomal export protein NMD3</fullName>
    </recommendedName>
</protein>
<keyword evidence="4" id="KW-1185">Reference proteome</keyword>
<dbReference type="EnsemblPlants" id="evm.model.07.1675">
    <property type="protein sequence ID" value="cds.evm.model.07.1675"/>
    <property type="gene ID" value="evm.TU.07.1675"/>
</dbReference>
<evidence type="ECO:0000259" key="2">
    <source>
        <dbReference type="Pfam" id="PF04981"/>
    </source>
</evidence>
<dbReference type="EMBL" id="UZAU01000674">
    <property type="status" value="NOT_ANNOTATED_CDS"/>
    <property type="molecule type" value="Genomic_DNA"/>
</dbReference>
<keyword evidence="1" id="KW-0963">Cytoplasm</keyword>
<dbReference type="InterPro" id="IPR007064">
    <property type="entry name" value="Nmd3_N"/>
</dbReference>
<sequence>MLMANNQTYGLMPCCRCGIPMAPNDANTCLKCLYYEYDITQGLQRHVTIIHCPECDTYLQPPTTWIKAQPESNELLTFCVKRLKNLNIVRLVHAEFIWT</sequence>
<name>A0A803Q3I9_CANSA</name>
<dbReference type="GO" id="GO:0043023">
    <property type="term" value="F:ribosomal large subunit binding"/>
    <property type="evidence" value="ECO:0007669"/>
    <property type="project" value="InterPro"/>
</dbReference>
<dbReference type="PANTHER" id="PTHR12746">
    <property type="entry name" value="NONSENSE-MEDIATED MRNA DECAY PROTEIN 3"/>
    <property type="match status" value="1"/>
</dbReference>
<proteinExistence type="inferred from homology"/>
<accession>A0A803Q3I9</accession>
<organism evidence="3 4">
    <name type="scientific">Cannabis sativa</name>
    <name type="common">Hemp</name>
    <name type="synonym">Marijuana</name>
    <dbReference type="NCBI Taxonomy" id="3483"/>
    <lineage>
        <taxon>Eukaryota</taxon>
        <taxon>Viridiplantae</taxon>
        <taxon>Streptophyta</taxon>
        <taxon>Embryophyta</taxon>
        <taxon>Tracheophyta</taxon>
        <taxon>Spermatophyta</taxon>
        <taxon>Magnoliopsida</taxon>
        <taxon>eudicotyledons</taxon>
        <taxon>Gunneridae</taxon>
        <taxon>Pentapetalae</taxon>
        <taxon>rosids</taxon>
        <taxon>fabids</taxon>
        <taxon>Rosales</taxon>
        <taxon>Cannabaceae</taxon>
        <taxon>Cannabis</taxon>
    </lineage>
</organism>
<dbReference type="Proteomes" id="UP000596661">
    <property type="component" value="Chromosome 7"/>
</dbReference>
<dbReference type="Pfam" id="PF04981">
    <property type="entry name" value="NMD3"/>
    <property type="match status" value="1"/>
</dbReference>
<comment type="similarity">
    <text evidence="1">Belongs to the NMD3 family.</text>
</comment>
<evidence type="ECO:0000313" key="3">
    <source>
        <dbReference type="EnsemblPlants" id="cds.evm.model.07.1675"/>
    </source>
</evidence>
<dbReference type="InterPro" id="IPR039768">
    <property type="entry name" value="Nmd3"/>
</dbReference>
<keyword evidence="1" id="KW-0813">Transport</keyword>
<reference evidence="3" key="2">
    <citation type="submission" date="2021-03" db="UniProtKB">
        <authorList>
            <consortium name="EnsemblPlants"/>
        </authorList>
    </citation>
    <scope>IDENTIFICATION</scope>
</reference>
<keyword evidence="1" id="KW-0539">Nucleus</keyword>
<feature type="domain" description="Nmd3 N-terminal" evidence="2">
    <location>
        <begin position="14"/>
        <end position="99"/>
    </location>
</feature>
<evidence type="ECO:0000256" key="1">
    <source>
        <dbReference type="RuleBase" id="RU364108"/>
    </source>
</evidence>
<dbReference type="PANTHER" id="PTHR12746:SF2">
    <property type="entry name" value="60S RIBOSOMAL EXPORT PROTEIN NMD3"/>
    <property type="match status" value="1"/>
</dbReference>
<dbReference type="GO" id="GO:0005634">
    <property type="term" value="C:nucleus"/>
    <property type="evidence" value="ECO:0007669"/>
    <property type="project" value="UniProtKB-SubCell"/>
</dbReference>
<dbReference type="GO" id="GO:0005737">
    <property type="term" value="C:cytoplasm"/>
    <property type="evidence" value="ECO:0007669"/>
    <property type="project" value="UniProtKB-SubCell"/>
</dbReference>
<dbReference type="AlphaFoldDB" id="A0A803Q3I9"/>